<proteinExistence type="predicted"/>
<reference evidence="1 2" key="1">
    <citation type="submission" date="2020-07" db="EMBL/GenBank/DDBJ databases">
        <title>Sequencing the genomes of 1000 actinobacteria strains.</title>
        <authorList>
            <person name="Klenk H.-P."/>
        </authorList>
    </citation>
    <scope>NUCLEOTIDE SEQUENCE [LARGE SCALE GENOMIC DNA]</scope>
    <source>
        <strain evidence="1 2">DSM 15131</strain>
    </source>
</reference>
<evidence type="ECO:0008006" key="3">
    <source>
        <dbReference type="Google" id="ProtNLM"/>
    </source>
</evidence>
<accession>A0A7Y9ZIZ9</accession>
<dbReference type="AlphaFoldDB" id="A0A7Y9ZIZ9"/>
<gene>
    <name evidence="1" type="ORF">BJ993_002820</name>
</gene>
<evidence type="ECO:0000313" key="1">
    <source>
        <dbReference type="EMBL" id="NYI45740.1"/>
    </source>
</evidence>
<sequence>MFGRPGDVTWIQPTTPAAYASARAAELQHHFVVETTDRLERLGRSKSWLEERSGIAAGRLSKLLRGYAQLTLRDVVAIEGILGPMLTELAFSPFEVRDSSLQARFQQGQ</sequence>
<organism evidence="1 2">
    <name type="scientific">Nocardioides aromaticivorans</name>
    <dbReference type="NCBI Taxonomy" id="200618"/>
    <lineage>
        <taxon>Bacteria</taxon>
        <taxon>Bacillati</taxon>
        <taxon>Actinomycetota</taxon>
        <taxon>Actinomycetes</taxon>
        <taxon>Propionibacteriales</taxon>
        <taxon>Nocardioidaceae</taxon>
        <taxon>Nocardioides</taxon>
    </lineage>
</organism>
<dbReference type="Proteomes" id="UP000562045">
    <property type="component" value="Unassembled WGS sequence"/>
</dbReference>
<dbReference type="EMBL" id="JACBZM010000001">
    <property type="protein sequence ID" value="NYI45740.1"/>
    <property type="molecule type" value="Genomic_DNA"/>
</dbReference>
<protein>
    <recommendedName>
        <fullName evidence="3">HTH cro/C1-type domain-containing protein</fullName>
    </recommendedName>
</protein>
<name>A0A7Y9ZIZ9_9ACTN</name>
<comment type="caution">
    <text evidence="1">The sequence shown here is derived from an EMBL/GenBank/DDBJ whole genome shotgun (WGS) entry which is preliminary data.</text>
</comment>
<dbReference type="RefSeq" id="WP_179649397.1">
    <property type="nucleotide sequence ID" value="NZ_JACBZM010000001.1"/>
</dbReference>
<evidence type="ECO:0000313" key="2">
    <source>
        <dbReference type="Proteomes" id="UP000562045"/>
    </source>
</evidence>